<reference evidence="2 3" key="1">
    <citation type="submission" date="2016-11" db="EMBL/GenBank/DDBJ databases">
        <authorList>
            <person name="Jaros S."/>
            <person name="Januszkiewicz K."/>
            <person name="Wedrychowicz H."/>
        </authorList>
    </citation>
    <scope>NUCLEOTIDE SEQUENCE [LARGE SCALE GENOMIC DNA]</scope>
    <source>
        <strain evidence="2 3">DSM 17918</strain>
    </source>
</reference>
<gene>
    <name evidence="2" type="ORF">SAMN02746089_00118</name>
</gene>
<dbReference type="STRING" id="1121256.SAMN02746089_00118"/>
<accession>A0A1M4SSX0</accession>
<dbReference type="GO" id="GO:0016747">
    <property type="term" value="F:acyltransferase activity, transferring groups other than amino-acyl groups"/>
    <property type="evidence" value="ECO:0007669"/>
    <property type="project" value="InterPro"/>
</dbReference>
<name>A0A1M4SSX0_9THEO</name>
<dbReference type="OrthoDB" id="948250at2"/>
<dbReference type="Proteomes" id="UP000184088">
    <property type="component" value="Unassembled WGS sequence"/>
</dbReference>
<evidence type="ECO:0000313" key="3">
    <source>
        <dbReference type="Proteomes" id="UP000184088"/>
    </source>
</evidence>
<feature type="domain" description="N-acetyltransferase" evidence="1">
    <location>
        <begin position="17"/>
        <end position="182"/>
    </location>
</feature>
<dbReference type="SUPFAM" id="SSF55729">
    <property type="entry name" value="Acyl-CoA N-acyltransferases (Nat)"/>
    <property type="match status" value="1"/>
</dbReference>
<dbReference type="Gene3D" id="3.40.630.30">
    <property type="match status" value="1"/>
</dbReference>
<dbReference type="AlphaFoldDB" id="A0A1M4SSX0"/>
<keyword evidence="3" id="KW-1185">Reference proteome</keyword>
<dbReference type="InterPro" id="IPR016181">
    <property type="entry name" value="Acyl_CoA_acyltransferase"/>
</dbReference>
<dbReference type="RefSeq" id="WP_073341144.1">
    <property type="nucleotide sequence ID" value="NZ_FQVH01000001.1"/>
</dbReference>
<dbReference type="EMBL" id="FQVH01000001">
    <property type="protein sequence ID" value="SHE35279.1"/>
    <property type="molecule type" value="Genomic_DNA"/>
</dbReference>
<dbReference type="PROSITE" id="PS51186">
    <property type="entry name" value="GNAT"/>
    <property type="match status" value="1"/>
</dbReference>
<dbReference type="PANTHER" id="PTHR43415">
    <property type="entry name" value="SPERMIDINE N(1)-ACETYLTRANSFERASE"/>
    <property type="match status" value="1"/>
</dbReference>
<evidence type="ECO:0000313" key="2">
    <source>
        <dbReference type="EMBL" id="SHE35279.1"/>
    </source>
</evidence>
<dbReference type="CDD" id="cd04301">
    <property type="entry name" value="NAT_SF"/>
    <property type="match status" value="1"/>
</dbReference>
<sequence>MRSIFAFLKKSPGTDEIIIREAKPDDAQGIINVMRSVGSEKIFTVSEYFPMTEEEERDFIKRMDRKKDMIFVAAKGKDIVGCLTLFRYYGGRSPKVQHVGEIGISIISSYRNQKIGSRLLEFAIDWAAKHDYEKLCLSVFSTNEIAIHVYKKFGFEEEGVRKKQFIVNGMYVDEIIMGKFLTR</sequence>
<dbReference type="PANTHER" id="PTHR43415:SF3">
    <property type="entry name" value="GNAT-FAMILY ACETYLTRANSFERASE"/>
    <property type="match status" value="1"/>
</dbReference>
<evidence type="ECO:0000259" key="1">
    <source>
        <dbReference type="PROSITE" id="PS51186"/>
    </source>
</evidence>
<organism evidence="2 3">
    <name type="scientific">Caldanaerobius fijiensis DSM 17918</name>
    <dbReference type="NCBI Taxonomy" id="1121256"/>
    <lineage>
        <taxon>Bacteria</taxon>
        <taxon>Bacillati</taxon>
        <taxon>Bacillota</taxon>
        <taxon>Clostridia</taxon>
        <taxon>Thermoanaerobacterales</taxon>
        <taxon>Thermoanaerobacteraceae</taxon>
        <taxon>Caldanaerobius</taxon>
    </lineage>
</organism>
<dbReference type="Pfam" id="PF00583">
    <property type="entry name" value="Acetyltransf_1"/>
    <property type="match status" value="1"/>
</dbReference>
<dbReference type="InterPro" id="IPR000182">
    <property type="entry name" value="GNAT_dom"/>
</dbReference>
<protein>
    <recommendedName>
        <fullName evidence="1">N-acetyltransferase domain-containing protein</fullName>
    </recommendedName>
</protein>
<proteinExistence type="predicted"/>